<protein>
    <recommendedName>
        <fullName evidence="4">Colicin V production protein</fullName>
    </recommendedName>
</protein>
<organism evidence="2 3">
    <name type="scientific">Candidatus Kaiserbacteria bacterium RIFCSPHIGHO2_02_FULL_59_21</name>
    <dbReference type="NCBI Taxonomy" id="1798500"/>
    <lineage>
        <taxon>Bacteria</taxon>
        <taxon>Candidatus Kaiseribacteriota</taxon>
    </lineage>
</organism>
<gene>
    <name evidence="2" type="ORF">A3C21_00060</name>
</gene>
<evidence type="ECO:0000313" key="2">
    <source>
        <dbReference type="EMBL" id="OGG67482.1"/>
    </source>
</evidence>
<feature type="transmembrane region" description="Helical" evidence="1">
    <location>
        <begin position="39"/>
        <end position="56"/>
    </location>
</feature>
<comment type="caution">
    <text evidence="2">The sequence shown here is derived from an EMBL/GenBank/DDBJ whole genome shotgun (WGS) entry which is preliminary data.</text>
</comment>
<proteinExistence type="predicted"/>
<name>A0A1F6E2N0_9BACT</name>
<feature type="transmembrane region" description="Helical" evidence="1">
    <location>
        <begin position="145"/>
        <end position="161"/>
    </location>
</feature>
<reference evidence="2 3" key="1">
    <citation type="journal article" date="2016" name="Nat. Commun.">
        <title>Thousands of microbial genomes shed light on interconnected biogeochemical processes in an aquifer system.</title>
        <authorList>
            <person name="Anantharaman K."/>
            <person name="Brown C.T."/>
            <person name="Hug L.A."/>
            <person name="Sharon I."/>
            <person name="Castelle C.J."/>
            <person name="Probst A.J."/>
            <person name="Thomas B.C."/>
            <person name="Singh A."/>
            <person name="Wilkins M.J."/>
            <person name="Karaoz U."/>
            <person name="Brodie E.L."/>
            <person name="Williams K.H."/>
            <person name="Hubbard S.S."/>
            <person name="Banfield J.F."/>
        </authorList>
    </citation>
    <scope>NUCLEOTIDE SEQUENCE [LARGE SCALE GENOMIC DNA]</scope>
</reference>
<feature type="transmembrane region" description="Helical" evidence="1">
    <location>
        <begin position="76"/>
        <end position="95"/>
    </location>
</feature>
<dbReference type="AlphaFoldDB" id="A0A1F6E2N0"/>
<feature type="transmembrane region" description="Helical" evidence="1">
    <location>
        <begin position="12"/>
        <end position="32"/>
    </location>
</feature>
<keyword evidence="1" id="KW-0812">Transmembrane</keyword>
<feature type="transmembrane region" description="Helical" evidence="1">
    <location>
        <begin position="107"/>
        <end position="125"/>
    </location>
</feature>
<dbReference type="EMBL" id="MFLN01000006">
    <property type="protein sequence ID" value="OGG67482.1"/>
    <property type="molecule type" value="Genomic_DNA"/>
</dbReference>
<accession>A0A1F6E2N0</accession>
<evidence type="ECO:0000256" key="1">
    <source>
        <dbReference type="SAM" id="Phobius"/>
    </source>
</evidence>
<evidence type="ECO:0000313" key="3">
    <source>
        <dbReference type="Proteomes" id="UP000178572"/>
    </source>
</evidence>
<dbReference type="Proteomes" id="UP000178572">
    <property type="component" value="Unassembled WGS sequence"/>
</dbReference>
<keyword evidence="1" id="KW-0472">Membrane</keyword>
<keyword evidence="1" id="KW-1133">Transmembrane helix</keyword>
<sequence length="164" mass="17479">MNFDPVASLYNAVPTDWMILGAFAIFAAFDCLRSGARRACTLALALPIALLLFSASKKAAFLGGITEQFSTPILEAVLLGILVVVSYVLIGRIGLSWGGESGQTIQAALGGVALTAILTTFWLATPALDALWRFGPDAQAVFGEAYRFWWLLGSYAVLAFVRNG</sequence>
<evidence type="ECO:0008006" key="4">
    <source>
        <dbReference type="Google" id="ProtNLM"/>
    </source>
</evidence>